<dbReference type="Gene3D" id="3.40.50.1000">
    <property type="entry name" value="HAD superfamily/HAD-like"/>
    <property type="match status" value="1"/>
</dbReference>
<dbReference type="InterPro" id="IPR036412">
    <property type="entry name" value="HAD-like_sf"/>
</dbReference>
<dbReference type="PANTHER" id="PTHR43344">
    <property type="entry name" value="PHOSPHOSERINE PHOSPHATASE"/>
    <property type="match status" value="1"/>
</dbReference>
<keyword evidence="4" id="KW-0460">Magnesium</keyword>
<keyword evidence="2" id="KW-0479">Metal-binding</keyword>
<protein>
    <recommendedName>
        <fullName evidence="7">HAD family hydrolase</fullName>
    </recommendedName>
</protein>
<gene>
    <name evidence="5" type="ORF">D5S18_25790</name>
</gene>
<evidence type="ECO:0008006" key="7">
    <source>
        <dbReference type="Google" id="ProtNLM"/>
    </source>
</evidence>
<dbReference type="AlphaFoldDB" id="A0A3A4K2H6"/>
<dbReference type="Pfam" id="PF12710">
    <property type="entry name" value="HAD"/>
    <property type="match status" value="1"/>
</dbReference>
<dbReference type="OrthoDB" id="3612726at2"/>
<dbReference type="PANTHER" id="PTHR43344:SF13">
    <property type="entry name" value="PHOSPHATASE RV3661-RELATED"/>
    <property type="match status" value="1"/>
</dbReference>
<evidence type="ECO:0000313" key="5">
    <source>
        <dbReference type="EMBL" id="RJO70634.1"/>
    </source>
</evidence>
<dbReference type="GO" id="GO:0016787">
    <property type="term" value="F:hydrolase activity"/>
    <property type="evidence" value="ECO:0007669"/>
    <property type="project" value="UniProtKB-KW"/>
</dbReference>
<evidence type="ECO:0000256" key="2">
    <source>
        <dbReference type="ARBA" id="ARBA00022723"/>
    </source>
</evidence>
<proteinExistence type="inferred from homology"/>
<comment type="caution">
    <text evidence="5">The sequence shown here is derived from an EMBL/GenBank/DDBJ whole genome shotgun (WGS) entry which is preliminary data.</text>
</comment>
<sequence>MKYAILDMDGTLFPGVLGAHYLRNLIDDGVCHRDAATACLAAIEQYGALTARRDRVRVLHTAYEAYAAAMEGVAPTAVRSTAARTWAACRGRLYPFATDLIELLRGAEYRLHLISGSAHPLVQEVVVGLGLDAGWGAMVAVENGRHTRDLVYAPGYPGGKAVIMRRLVDDPEFDGAGSFAIGNSVGDAEVFEHVGSVIAFEPDAELRALAASRSWSIADRDTVVQTCARLIGVQVTEPLRGSTSWIQPSTT</sequence>
<accession>A0A3A4K2H6</accession>
<dbReference type="EMBL" id="QZFU01000036">
    <property type="protein sequence ID" value="RJO70634.1"/>
    <property type="molecule type" value="Genomic_DNA"/>
</dbReference>
<evidence type="ECO:0000256" key="1">
    <source>
        <dbReference type="ARBA" id="ARBA00009184"/>
    </source>
</evidence>
<dbReference type="GO" id="GO:0046872">
    <property type="term" value="F:metal ion binding"/>
    <property type="evidence" value="ECO:0007669"/>
    <property type="project" value="UniProtKB-KW"/>
</dbReference>
<organism evidence="5 6">
    <name type="scientific">Nocardia panacis</name>
    <dbReference type="NCBI Taxonomy" id="2340916"/>
    <lineage>
        <taxon>Bacteria</taxon>
        <taxon>Bacillati</taxon>
        <taxon>Actinomycetota</taxon>
        <taxon>Actinomycetes</taxon>
        <taxon>Mycobacteriales</taxon>
        <taxon>Nocardiaceae</taxon>
        <taxon>Nocardia</taxon>
    </lineage>
</organism>
<keyword evidence="6" id="KW-1185">Reference proteome</keyword>
<evidence type="ECO:0000256" key="4">
    <source>
        <dbReference type="ARBA" id="ARBA00022842"/>
    </source>
</evidence>
<reference evidence="5 6" key="1">
    <citation type="submission" date="2018-09" db="EMBL/GenBank/DDBJ databases">
        <title>YIM PH21274 draft genome.</title>
        <authorList>
            <person name="Miao C."/>
        </authorList>
    </citation>
    <scope>NUCLEOTIDE SEQUENCE [LARGE SCALE GENOMIC DNA]</scope>
    <source>
        <strain evidence="5 6">YIM PH 21724</strain>
    </source>
</reference>
<keyword evidence="3" id="KW-0378">Hydrolase</keyword>
<evidence type="ECO:0000256" key="3">
    <source>
        <dbReference type="ARBA" id="ARBA00022801"/>
    </source>
</evidence>
<dbReference type="Proteomes" id="UP000266677">
    <property type="component" value="Unassembled WGS sequence"/>
</dbReference>
<dbReference type="InterPro" id="IPR050582">
    <property type="entry name" value="HAD-like_SerB"/>
</dbReference>
<evidence type="ECO:0000313" key="6">
    <source>
        <dbReference type="Proteomes" id="UP000266677"/>
    </source>
</evidence>
<dbReference type="Gene3D" id="1.20.1440.100">
    <property type="entry name" value="SG protein - dephosphorylation function"/>
    <property type="match status" value="1"/>
</dbReference>
<dbReference type="InterPro" id="IPR023214">
    <property type="entry name" value="HAD_sf"/>
</dbReference>
<dbReference type="RefSeq" id="WP_120043691.1">
    <property type="nucleotide sequence ID" value="NZ_QZFU01000036.1"/>
</dbReference>
<comment type="similarity">
    <text evidence="1">Belongs to the HAD-like hydrolase superfamily. SerB family.</text>
</comment>
<name>A0A3A4K2H6_9NOCA</name>
<dbReference type="SUPFAM" id="SSF56784">
    <property type="entry name" value="HAD-like"/>
    <property type="match status" value="1"/>
</dbReference>